<evidence type="ECO:0000256" key="1">
    <source>
        <dbReference type="ARBA" id="ARBA00004651"/>
    </source>
</evidence>
<evidence type="ECO:0000256" key="5">
    <source>
        <dbReference type="ARBA" id="ARBA00023136"/>
    </source>
</evidence>
<feature type="transmembrane region" description="Helical" evidence="6">
    <location>
        <begin position="109"/>
        <end position="129"/>
    </location>
</feature>
<evidence type="ECO:0000313" key="8">
    <source>
        <dbReference type="Proteomes" id="UP000198723"/>
    </source>
</evidence>
<dbReference type="EMBL" id="FMAJ01000005">
    <property type="protein sequence ID" value="SCB58690.1"/>
    <property type="molecule type" value="Genomic_DNA"/>
</dbReference>
<keyword evidence="3 6" id="KW-0812">Transmembrane</keyword>
<feature type="transmembrane region" description="Helical" evidence="6">
    <location>
        <begin position="215"/>
        <end position="241"/>
    </location>
</feature>
<dbReference type="InterPro" id="IPR001851">
    <property type="entry name" value="ABC_transp_permease"/>
</dbReference>
<feature type="transmembrane region" description="Helical" evidence="6">
    <location>
        <begin position="291"/>
        <end position="308"/>
    </location>
</feature>
<organism evidence="7 8">
    <name type="scientific">Rhizobium aethiopicum</name>
    <dbReference type="NCBI Taxonomy" id="1138170"/>
    <lineage>
        <taxon>Bacteria</taxon>
        <taxon>Pseudomonadati</taxon>
        <taxon>Pseudomonadota</taxon>
        <taxon>Alphaproteobacteria</taxon>
        <taxon>Hyphomicrobiales</taxon>
        <taxon>Rhizobiaceae</taxon>
        <taxon>Rhizobium/Agrobacterium group</taxon>
        <taxon>Rhizobium</taxon>
    </lineage>
</organism>
<feature type="transmembrane region" description="Helical" evidence="6">
    <location>
        <begin position="34"/>
        <end position="54"/>
    </location>
</feature>
<dbReference type="Proteomes" id="UP000198723">
    <property type="component" value="Unassembled WGS sequence"/>
</dbReference>
<dbReference type="Pfam" id="PF02653">
    <property type="entry name" value="BPD_transp_2"/>
    <property type="match status" value="1"/>
</dbReference>
<accession>A0A1C3Y2Q2</accession>
<dbReference type="AlphaFoldDB" id="A0A1C3Y2Q2"/>
<evidence type="ECO:0000256" key="3">
    <source>
        <dbReference type="ARBA" id="ARBA00022692"/>
    </source>
</evidence>
<feature type="transmembrane region" description="Helical" evidence="6">
    <location>
        <begin position="262"/>
        <end position="285"/>
    </location>
</feature>
<evidence type="ECO:0000256" key="6">
    <source>
        <dbReference type="SAM" id="Phobius"/>
    </source>
</evidence>
<protein>
    <submittedName>
        <fullName evidence="7">Nucleoside ABC transporter membrane protein</fullName>
    </submittedName>
</protein>
<dbReference type="PANTHER" id="PTHR47089:SF1">
    <property type="entry name" value="GUANOSINE ABC TRANSPORTER PERMEASE PROTEIN NUPP"/>
    <property type="match status" value="1"/>
</dbReference>
<feature type="transmembrane region" description="Helical" evidence="6">
    <location>
        <begin position="135"/>
        <end position="156"/>
    </location>
</feature>
<sequence>MTVEANDPAISVVSGNAASLRPLLEWSARRTEPVVIGLAAILIGLGLFSLFILAIGKSPGMLFQLMYTGGFGSWFSVQNSLSRAAPLLLTALCVALPARLGLVIIGGEGAVVLGGVAAAAMAMPLAGTAPVFPTLILMAIAAMVVGGIWIGLAGFLRHYRGVNETISSLLLSYIAIALMNQFVEGALRDPASLNKPSTKPLPAEYMLGNIPSMDVHWGLVIGILACILSWILIEATSYGFAARIAGGNMRAAQIQGLPVGRLIAGFTAIAGGFAGLAGMIEVVAVQGSANASLAAGYGYTGILVAFLARHNPLAIIPVAILLGGIDASGGLIQRRMGLPDATVLVLQGTLFIVILFCETFYGRFKIFNPDLWKRSL</sequence>
<dbReference type="CDD" id="cd06580">
    <property type="entry name" value="TM_PBP1_transp_TpRbsC_like"/>
    <property type="match status" value="1"/>
</dbReference>
<feature type="transmembrane region" description="Helical" evidence="6">
    <location>
        <begin position="344"/>
        <end position="364"/>
    </location>
</feature>
<keyword evidence="4 6" id="KW-1133">Transmembrane helix</keyword>
<dbReference type="STRING" id="1138170.GA0061105_105159"/>
<name>A0A1C3Y2Q2_9HYPH</name>
<evidence type="ECO:0000313" key="7">
    <source>
        <dbReference type="EMBL" id="SCB58690.1"/>
    </source>
</evidence>
<proteinExistence type="predicted"/>
<keyword evidence="2" id="KW-1003">Cell membrane</keyword>
<feature type="transmembrane region" description="Helical" evidence="6">
    <location>
        <begin position="313"/>
        <end position="332"/>
    </location>
</feature>
<feature type="transmembrane region" description="Helical" evidence="6">
    <location>
        <begin position="168"/>
        <end position="187"/>
    </location>
</feature>
<gene>
    <name evidence="7" type="ORF">GA0061105_105159</name>
</gene>
<evidence type="ECO:0000256" key="2">
    <source>
        <dbReference type="ARBA" id="ARBA00022475"/>
    </source>
</evidence>
<dbReference type="RefSeq" id="WP_092750500.1">
    <property type="nucleotide sequence ID" value="NZ_FMAJ01000005.1"/>
</dbReference>
<comment type="subcellular location">
    <subcellularLocation>
        <location evidence="1">Cell membrane</location>
        <topology evidence="1">Multi-pass membrane protein</topology>
    </subcellularLocation>
</comment>
<dbReference type="GO" id="GO:0005886">
    <property type="term" value="C:plasma membrane"/>
    <property type="evidence" value="ECO:0007669"/>
    <property type="project" value="UniProtKB-SubCell"/>
</dbReference>
<evidence type="ECO:0000256" key="4">
    <source>
        <dbReference type="ARBA" id="ARBA00022989"/>
    </source>
</evidence>
<dbReference type="PANTHER" id="PTHR47089">
    <property type="entry name" value="ABC TRANSPORTER, PERMEASE PROTEIN"/>
    <property type="match status" value="1"/>
</dbReference>
<reference evidence="7 8" key="1">
    <citation type="submission" date="2016-08" db="EMBL/GenBank/DDBJ databases">
        <authorList>
            <person name="Seilhamer J.J."/>
        </authorList>
    </citation>
    <scope>NUCLEOTIDE SEQUENCE [LARGE SCALE GENOMIC DNA]</scope>
    <source>
        <strain evidence="7 8">HBR26</strain>
    </source>
</reference>
<dbReference type="GO" id="GO:0022857">
    <property type="term" value="F:transmembrane transporter activity"/>
    <property type="evidence" value="ECO:0007669"/>
    <property type="project" value="InterPro"/>
</dbReference>
<keyword evidence="5 6" id="KW-0472">Membrane</keyword>